<dbReference type="NCBIfam" id="NF007129">
    <property type="entry name" value="PRK09570.1"/>
    <property type="match status" value="1"/>
</dbReference>
<dbReference type="InterPro" id="IPR014381">
    <property type="entry name" value="Arch_Rpo5/euc_Rpb5"/>
</dbReference>
<dbReference type="GO" id="GO:0042797">
    <property type="term" value="P:tRNA transcription by RNA polymerase III"/>
    <property type="evidence" value="ECO:0007669"/>
    <property type="project" value="TreeGrafter"/>
</dbReference>
<keyword evidence="3 5" id="KW-0548">Nucleotidyltransferase</keyword>
<dbReference type="GO" id="GO:0000428">
    <property type="term" value="C:DNA-directed RNA polymerase complex"/>
    <property type="evidence" value="ECO:0007669"/>
    <property type="project" value="UniProtKB-KW"/>
</dbReference>
<comment type="subunit">
    <text evidence="3">Part of the RNA polymerase complex.</text>
</comment>
<dbReference type="EMBL" id="PGCK01000002">
    <property type="protein sequence ID" value="MCD1294004.1"/>
    <property type="molecule type" value="Genomic_DNA"/>
</dbReference>
<dbReference type="EC" id="2.7.7.6" evidence="3"/>
<dbReference type="GO" id="GO:0003677">
    <property type="term" value="F:DNA binding"/>
    <property type="evidence" value="ECO:0007669"/>
    <property type="project" value="InterPro"/>
</dbReference>
<gene>
    <name evidence="3 5" type="primary">rpoH</name>
    <name evidence="3" type="synonym">rpo5</name>
    <name evidence="5" type="ORF">CUJ83_03210</name>
</gene>
<reference evidence="5 6" key="1">
    <citation type="submission" date="2017-11" db="EMBL/GenBank/DDBJ databases">
        <title>Isolation and Characterization of Family Methanocellaceae Species from Potential Methane Hydrate Area Offshore Southwestern Taiwan.</title>
        <authorList>
            <person name="Zhang W.-L."/>
            <person name="Chen W.-C."/>
            <person name="Lai M.-C."/>
            <person name="Chen S.-C."/>
        </authorList>
    </citation>
    <scope>NUCLEOTIDE SEQUENCE [LARGE SCALE GENOMIC DNA]</scope>
    <source>
        <strain evidence="5 6">CWC-04</strain>
    </source>
</reference>
<keyword evidence="3 5" id="KW-0808">Transferase</keyword>
<comment type="similarity">
    <text evidence="3">Belongs to the archaeal Rpo5/eukaryotic RPB5 RNA polymerase subunit family.</text>
</comment>
<dbReference type="GO" id="GO:0005737">
    <property type="term" value="C:cytoplasm"/>
    <property type="evidence" value="ECO:0007669"/>
    <property type="project" value="UniProtKB-SubCell"/>
</dbReference>
<comment type="subcellular location">
    <subcellularLocation>
        <location evidence="3">Cytoplasm</location>
    </subcellularLocation>
</comment>
<accession>A0AAP2RAN5</accession>
<name>A0AAP2RAN5_9EURY</name>
<keyword evidence="2 3" id="KW-0804">Transcription</keyword>
<evidence type="ECO:0000256" key="2">
    <source>
        <dbReference type="ARBA" id="ARBA00023163"/>
    </source>
</evidence>
<feature type="domain" description="RNA polymerase subunit H/Rpb5 C-terminal" evidence="4">
    <location>
        <begin position="5"/>
        <end position="77"/>
    </location>
</feature>
<evidence type="ECO:0000256" key="1">
    <source>
        <dbReference type="ARBA" id="ARBA00022478"/>
    </source>
</evidence>
<proteinExistence type="inferred from homology"/>
<evidence type="ECO:0000256" key="3">
    <source>
        <dbReference type="HAMAP-Rule" id="MF_00025"/>
    </source>
</evidence>
<dbReference type="Proteomes" id="UP001320159">
    <property type="component" value="Unassembled WGS sequence"/>
</dbReference>
<dbReference type="GO" id="GO:0003899">
    <property type="term" value="F:DNA-directed RNA polymerase activity"/>
    <property type="evidence" value="ECO:0007669"/>
    <property type="project" value="UniProtKB-UniRule"/>
</dbReference>
<organism evidence="5 6">
    <name type="scientific">Methanooceanicella nereidis</name>
    <dbReference type="NCBI Taxonomy" id="2052831"/>
    <lineage>
        <taxon>Archaea</taxon>
        <taxon>Methanobacteriati</taxon>
        <taxon>Methanobacteriota</taxon>
        <taxon>Stenosarchaea group</taxon>
        <taxon>Methanomicrobia</taxon>
        <taxon>Methanocellales</taxon>
        <taxon>Methanocellaceae</taxon>
        <taxon>Methanooceanicella</taxon>
    </lineage>
</organism>
<comment type="catalytic activity">
    <reaction evidence="3">
        <text>RNA(n) + a ribonucleoside 5'-triphosphate = RNA(n+1) + diphosphate</text>
        <dbReference type="Rhea" id="RHEA:21248"/>
        <dbReference type="Rhea" id="RHEA-COMP:14527"/>
        <dbReference type="Rhea" id="RHEA-COMP:17342"/>
        <dbReference type="ChEBI" id="CHEBI:33019"/>
        <dbReference type="ChEBI" id="CHEBI:61557"/>
        <dbReference type="ChEBI" id="CHEBI:140395"/>
        <dbReference type="EC" id="2.7.7.6"/>
    </reaction>
</comment>
<dbReference type="RefSeq" id="WP_230740548.1">
    <property type="nucleotide sequence ID" value="NZ_PGCK01000002.1"/>
</dbReference>
<dbReference type="GO" id="GO:0006366">
    <property type="term" value="P:transcription by RNA polymerase II"/>
    <property type="evidence" value="ECO:0007669"/>
    <property type="project" value="TreeGrafter"/>
</dbReference>
<evidence type="ECO:0000259" key="4">
    <source>
        <dbReference type="Pfam" id="PF01191"/>
    </source>
</evidence>
<comment type="caution">
    <text evidence="5">The sequence shown here is derived from an EMBL/GenBank/DDBJ whole genome shotgun (WGS) entry which is preliminary data.</text>
</comment>
<protein>
    <recommendedName>
        <fullName evidence="3">DNA-directed RNA polymerase subunit Rpo5</fullName>
        <ecNumber evidence="3">2.7.7.6</ecNumber>
    </recommendedName>
    <alternativeName>
        <fullName evidence="3">DNA-directed RNA polymerase subunit H</fullName>
    </alternativeName>
</protein>
<dbReference type="Gene3D" id="3.90.940.20">
    <property type="entry name" value="RPB5-like RNA polymerase subunit"/>
    <property type="match status" value="1"/>
</dbReference>
<dbReference type="HAMAP" id="MF_00025">
    <property type="entry name" value="RNApol_Rpo5_RPB5"/>
    <property type="match status" value="1"/>
</dbReference>
<dbReference type="SUPFAM" id="SSF55287">
    <property type="entry name" value="RPB5-like RNA polymerase subunit"/>
    <property type="match status" value="1"/>
</dbReference>
<dbReference type="Pfam" id="PF01191">
    <property type="entry name" value="RNA_pol_Rpb5_C"/>
    <property type="match status" value="1"/>
</dbReference>
<evidence type="ECO:0000313" key="5">
    <source>
        <dbReference type="EMBL" id="MCD1294004.1"/>
    </source>
</evidence>
<keyword evidence="1 3" id="KW-0240">DNA-directed RNA polymerase</keyword>
<dbReference type="InterPro" id="IPR035913">
    <property type="entry name" value="RPB5-like_sf"/>
</dbReference>
<comment type="function">
    <text evidence="3">DNA-dependent RNA polymerase (RNAP) catalyzes the transcription of DNA into RNA using the four ribonucleoside triphosphates as substrates.</text>
</comment>
<dbReference type="GO" id="GO:0006362">
    <property type="term" value="P:transcription elongation by RNA polymerase I"/>
    <property type="evidence" value="ECO:0007669"/>
    <property type="project" value="TreeGrafter"/>
</dbReference>
<sequence length="79" mass="8875">MTKKFDVLKHVLVPHHELLPEDEVITLLEAYRIEKGQLPKIKTSDVVAKQLEAKAGDVIKITRNSLTAGRAVAYRLVID</sequence>
<keyword evidence="3" id="KW-0963">Cytoplasm</keyword>
<dbReference type="PANTHER" id="PTHR10535:SF0">
    <property type="entry name" value="DNA-DIRECTED RNA POLYMERASES I, II, AND III SUBUNIT RPABC1"/>
    <property type="match status" value="1"/>
</dbReference>
<dbReference type="InterPro" id="IPR000783">
    <property type="entry name" value="RNA_pol_subH/Rpb5_C"/>
</dbReference>
<keyword evidence="6" id="KW-1185">Reference proteome</keyword>
<evidence type="ECO:0000313" key="6">
    <source>
        <dbReference type="Proteomes" id="UP001320159"/>
    </source>
</evidence>
<dbReference type="PANTHER" id="PTHR10535">
    <property type="entry name" value="DNA-DIRECTED RNA POLYMERASES I, II, AND III SUBUNIT RPABC1"/>
    <property type="match status" value="1"/>
</dbReference>
<dbReference type="AlphaFoldDB" id="A0AAP2RAN5"/>